<evidence type="ECO:0000313" key="2">
    <source>
        <dbReference type="Proteomes" id="UP001314681"/>
    </source>
</evidence>
<evidence type="ECO:0000313" key="1">
    <source>
        <dbReference type="EMBL" id="MBU9726099.1"/>
    </source>
</evidence>
<gene>
    <name evidence="1" type="ORF">KTH90_08735</name>
</gene>
<dbReference type="RefSeq" id="WP_158350347.1">
    <property type="nucleotide sequence ID" value="NZ_JAHQCX010000004.1"/>
</dbReference>
<name>A0ABS6K6F2_9FIRM</name>
<reference evidence="1 2" key="1">
    <citation type="submission" date="2021-06" db="EMBL/GenBank/DDBJ databases">
        <title>Description of novel taxa of the family Lachnospiraceae.</title>
        <authorList>
            <person name="Chaplin A.V."/>
            <person name="Sokolova S.R."/>
            <person name="Pikina A.P."/>
            <person name="Korzhanova M."/>
            <person name="Belova V."/>
            <person name="Korostin D."/>
            <person name="Efimov B.A."/>
        </authorList>
    </citation>
    <scope>NUCLEOTIDE SEQUENCE [LARGE SCALE GENOMIC DNA]</scope>
    <source>
        <strain evidence="1 2">ASD4241</strain>
    </source>
</reference>
<dbReference type="Proteomes" id="UP001314681">
    <property type="component" value="Unassembled WGS sequence"/>
</dbReference>
<protein>
    <submittedName>
        <fullName evidence="1">Uncharacterized protein</fullName>
    </submittedName>
</protein>
<proteinExistence type="predicted"/>
<comment type="caution">
    <text evidence="1">The sequence shown here is derived from an EMBL/GenBank/DDBJ whole genome shotgun (WGS) entry which is preliminary data.</text>
</comment>
<dbReference type="EMBL" id="JAHQCX010000004">
    <property type="protein sequence ID" value="MBU9726099.1"/>
    <property type="molecule type" value="Genomic_DNA"/>
</dbReference>
<keyword evidence="2" id="KW-1185">Reference proteome</keyword>
<organism evidence="1 2">
    <name type="scientific">Diplocloster modestus</name>
    <dbReference type="NCBI Taxonomy" id="2850322"/>
    <lineage>
        <taxon>Bacteria</taxon>
        <taxon>Bacillati</taxon>
        <taxon>Bacillota</taxon>
        <taxon>Clostridia</taxon>
        <taxon>Lachnospirales</taxon>
        <taxon>Lachnospiraceae</taxon>
        <taxon>Diplocloster</taxon>
    </lineage>
</organism>
<accession>A0ABS6K6F2</accession>
<sequence length="155" mass="17909">MVPIISFNYRPYNNDGTLKTSTEGAKAEMERDFEIDYYRVWTHMRIVTREANFNSSGRFGLSEIEIGTDLEPAQFSLPEYGEPEIPAQQQLPDPNAHWAFEEDTLFTDIIAGSTISQYTDSGDLLKVDTTIYDHCTDPNVETDQQPERIHRWIRQ</sequence>